<dbReference type="PANTHER" id="PTHR10900:SF77">
    <property type="entry name" value="FI19380P1"/>
    <property type="match status" value="1"/>
</dbReference>
<proteinExistence type="predicted"/>
<feature type="domain" description="FAS1" evidence="2">
    <location>
        <begin position="46"/>
        <end position="185"/>
    </location>
</feature>
<dbReference type="InterPro" id="IPR050904">
    <property type="entry name" value="Adhesion/Biosynth-related"/>
</dbReference>
<dbReference type="InterPro" id="IPR036378">
    <property type="entry name" value="FAS1_dom_sf"/>
</dbReference>
<organism evidence="3 4">
    <name type="scientific">Plebeiibacterium marinum</name>
    <dbReference type="NCBI Taxonomy" id="2992111"/>
    <lineage>
        <taxon>Bacteria</taxon>
        <taxon>Pseudomonadati</taxon>
        <taxon>Bacteroidota</taxon>
        <taxon>Bacteroidia</taxon>
        <taxon>Marinilabiliales</taxon>
        <taxon>Marinilabiliaceae</taxon>
        <taxon>Plebeiibacterium</taxon>
    </lineage>
</organism>
<dbReference type="InterPro" id="IPR000782">
    <property type="entry name" value="FAS1_domain"/>
</dbReference>
<keyword evidence="1" id="KW-0732">Signal</keyword>
<dbReference type="EMBL" id="JAPDPI010000049">
    <property type="protein sequence ID" value="MCW3807523.1"/>
    <property type="molecule type" value="Genomic_DNA"/>
</dbReference>
<dbReference type="AlphaFoldDB" id="A0AAE3MGQ0"/>
<feature type="chain" id="PRO_5041945891" evidence="1">
    <location>
        <begin position="33"/>
        <end position="642"/>
    </location>
</feature>
<accession>A0AAE3MGQ0</accession>
<dbReference type="SUPFAM" id="SSF82153">
    <property type="entry name" value="FAS1 domain"/>
    <property type="match status" value="1"/>
</dbReference>
<name>A0AAE3MGQ0_9BACT</name>
<dbReference type="RefSeq" id="WP_301201942.1">
    <property type="nucleotide sequence ID" value="NZ_JAPDPI010000049.1"/>
</dbReference>
<dbReference type="PANTHER" id="PTHR10900">
    <property type="entry name" value="PERIOSTIN-RELATED"/>
    <property type="match status" value="1"/>
</dbReference>
<dbReference type="Proteomes" id="UP001207408">
    <property type="component" value="Unassembled WGS sequence"/>
</dbReference>
<comment type="caution">
    <text evidence="3">The sequence shown here is derived from an EMBL/GenBank/DDBJ whole genome shotgun (WGS) entry which is preliminary data.</text>
</comment>
<dbReference type="PROSITE" id="PS50213">
    <property type="entry name" value="FAS1"/>
    <property type="match status" value="1"/>
</dbReference>
<feature type="signal peptide" evidence="1">
    <location>
        <begin position="1"/>
        <end position="32"/>
    </location>
</feature>
<protein>
    <submittedName>
        <fullName evidence="3">Fasciclin domain-containing protein</fullName>
    </submittedName>
</protein>
<gene>
    <name evidence="3" type="ORF">OM074_17985</name>
</gene>
<dbReference type="Gene3D" id="2.30.180.10">
    <property type="entry name" value="FAS1 domain"/>
    <property type="match status" value="2"/>
</dbReference>
<evidence type="ECO:0000313" key="3">
    <source>
        <dbReference type="EMBL" id="MCW3807523.1"/>
    </source>
</evidence>
<evidence type="ECO:0000313" key="4">
    <source>
        <dbReference type="Proteomes" id="UP001207408"/>
    </source>
</evidence>
<evidence type="ECO:0000259" key="2">
    <source>
        <dbReference type="PROSITE" id="PS50213"/>
    </source>
</evidence>
<sequence length="642" mass="72655">MKNIKQKYMCSHKSVWLAVVMSLSVLFYTACDSDDVGDNYYTFTGDTVGSYIEKNPDEYSELIQLLDQTNVMGLLKGYGMYTCFIPDNDAMARFYESKGRSSLNEFPADTLKKIVYDHIIKGYVIESEDFISGFLPNVTMSGRFLKMSYESNENGLSYVVNTNSVISSGDISVHNGVIHKITEVLAPTENTIVEAIAANEKFSLFYEALAMTGLDQELSLVEDKDYVPDPVMVGLYDGLVNNIGGYNIVPKTRKYGYTALMESDATYAANGITTIDELKQYAKQVYDMVYPEDAGITDVTNRKNSLNRFVAYHLVNKKIPSLYFIEKYDNTGSEYGTTHSVKTYDMYEYIETMCPNTLMEVRTIRTSNEYNVFNMITGTGEAVRLTEDYDNDAINGVYHEIDNILAYKKEFVGELTSKRIRMDVASFFPELANNNIRIGHATSEYPNQLFFFPHGYLERLTASQTTTVMYFNSDDRFKDYQGDEMFLNGMYDFEVVTPAIPAGTYEIRFGYQPTGNRGAAQLYWDGQPTGIPLDLTLRGSDPKIGYEEPGSRESDPFGYENDKMMRNRGYMKGGASYKVINEAWYSATGRNQGNALRKILGIFTLNKDTTHVFGVRAARSGEFMFDFLEFVPIEALEKEGVD</sequence>
<dbReference type="SMART" id="SM00554">
    <property type="entry name" value="FAS1"/>
    <property type="match status" value="1"/>
</dbReference>
<reference evidence="3" key="1">
    <citation type="submission" date="2022-10" db="EMBL/GenBank/DDBJ databases">
        <authorList>
            <person name="Yu W.X."/>
        </authorList>
    </citation>
    <scope>NUCLEOTIDE SEQUENCE</scope>
    <source>
        <strain evidence="3">D04</strain>
    </source>
</reference>
<evidence type="ECO:0000256" key="1">
    <source>
        <dbReference type="SAM" id="SignalP"/>
    </source>
</evidence>
<dbReference type="Pfam" id="PF02469">
    <property type="entry name" value="Fasciclin"/>
    <property type="match status" value="1"/>
</dbReference>
<keyword evidence="4" id="KW-1185">Reference proteome</keyword>